<dbReference type="Pfam" id="PF22571">
    <property type="entry name" value="LiaI-LiaF-TM_PspC"/>
    <property type="match status" value="1"/>
</dbReference>
<dbReference type="Pfam" id="PF22744">
    <property type="entry name" value="Toast-rack_PspC-Cterm"/>
    <property type="match status" value="1"/>
</dbReference>
<evidence type="ECO:0000313" key="11">
    <source>
        <dbReference type="Proteomes" id="UP000317169"/>
    </source>
</evidence>
<dbReference type="InterPro" id="IPR054321">
    <property type="entry name" value="PspC-rel_TM"/>
</dbReference>
<evidence type="ECO:0000256" key="5">
    <source>
        <dbReference type="ARBA" id="ARBA00023136"/>
    </source>
</evidence>
<dbReference type="Proteomes" id="UP000317169">
    <property type="component" value="Unassembled WGS sequence"/>
</dbReference>
<keyword evidence="2" id="KW-1003">Cell membrane</keyword>
<dbReference type="OrthoDB" id="5772680at2"/>
<feature type="domain" description="Phage shock protein PspC N-terminal" evidence="7">
    <location>
        <begin position="102"/>
        <end position="160"/>
    </location>
</feature>
<proteinExistence type="predicted"/>
<evidence type="ECO:0000259" key="8">
    <source>
        <dbReference type="Pfam" id="PF22571"/>
    </source>
</evidence>
<keyword evidence="3 6" id="KW-0812">Transmembrane</keyword>
<dbReference type="PANTHER" id="PTHR33885">
    <property type="entry name" value="PHAGE SHOCK PROTEIN C"/>
    <property type="match status" value="1"/>
</dbReference>
<gene>
    <name evidence="10" type="ORF">FKR84_05895</name>
</gene>
<feature type="transmembrane region" description="Helical" evidence="6">
    <location>
        <begin position="231"/>
        <end position="257"/>
    </location>
</feature>
<organism evidence="10 11">
    <name type="scientific">Haloflavibacter putidus</name>
    <dbReference type="NCBI Taxonomy" id="2576776"/>
    <lineage>
        <taxon>Bacteria</taxon>
        <taxon>Pseudomonadati</taxon>
        <taxon>Bacteroidota</taxon>
        <taxon>Flavobacteriia</taxon>
        <taxon>Flavobacteriales</taxon>
        <taxon>Flavobacteriaceae</taxon>
        <taxon>Haloflavibacter</taxon>
    </lineage>
</organism>
<dbReference type="RefSeq" id="WP_141421374.1">
    <property type="nucleotide sequence ID" value="NZ_VIAR01000004.1"/>
</dbReference>
<dbReference type="InterPro" id="IPR052027">
    <property type="entry name" value="PspC"/>
</dbReference>
<evidence type="ECO:0000313" key="10">
    <source>
        <dbReference type="EMBL" id="TQD39427.1"/>
    </source>
</evidence>
<evidence type="ECO:0000259" key="7">
    <source>
        <dbReference type="Pfam" id="PF04024"/>
    </source>
</evidence>
<protein>
    <submittedName>
        <fullName evidence="10">PspC domain-containing protein</fullName>
    </submittedName>
</protein>
<feature type="transmembrane region" description="Helical" evidence="6">
    <location>
        <begin position="277"/>
        <end position="298"/>
    </location>
</feature>
<evidence type="ECO:0000256" key="1">
    <source>
        <dbReference type="ARBA" id="ARBA00004162"/>
    </source>
</evidence>
<evidence type="ECO:0000256" key="2">
    <source>
        <dbReference type="ARBA" id="ARBA00022475"/>
    </source>
</evidence>
<accession>A0A507ZR28</accession>
<keyword evidence="11" id="KW-1185">Reference proteome</keyword>
<comment type="subcellular location">
    <subcellularLocation>
        <location evidence="1">Cell membrane</location>
        <topology evidence="1">Single-pass membrane protein</topology>
    </subcellularLocation>
</comment>
<dbReference type="InterPro" id="IPR007168">
    <property type="entry name" value="Phageshock_PspC_N"/>
</dbReference>
<feature type="transmembrane region" description="Helical" evidence="6">
    <location>
        <begin position="129"/>
        <end position="157"/>
    </location>
</feature>
<evidence type="ECO:0000256" key="4">
    <source>
        <dbReference type="ARBA" id="ARBA00022989"/>
    </source>
</evidence>
<dbReference type="GO" id="GO:0005886">
    <property type="term" value="C:plasma membrane"/>
    <property type="evidence" value="ECO:0007669"/>
    <property type="project" value="UniProtKB-SubCell"/>
</dbReference>
<feature type="domain" description="PspC-related ToastRack" evidence="9">
    <location>
        <begin position="385"/>
        <end position="514"/>
    </location>
</feature>
<feature type="domain" description="PspC-related transmembrane region" evidence="8">
    <location>
        <begin position="199"/>
        <end position="338"/>
    </location>
</feature>
<keyword evidence="4 6" id="KW-1133">Transmembrane helix</keyword>
<evidence type="ECO:0000256" key="3">
    <source>
        <dbReference type="ARBA" id="ARBA00022692"/>
    </source>
</evidence>
<dbReference type="AlphaFoldDB" id="A0A507ZR28"/>
<comment type="caution">
    <text evidence="10">The sequence shown here is derived from an EMBL/GenBank/DDBJ whole genome shotgun (WGS) entry which is preliminary data.</text>
</comment>
<dbReference type="Pfam" id="PF04024">
    <property type="entry name" value="PspC"/>
    <property type="match status" value="1"/>
</dbReference>
<name>A0A507ZR28_9FLAO</name>
<dbReference type="EMBL" id="VIAR01000004">
    <property type="protein sequence ID" value="TQD39427.1"/>
    <property type="molecule type" value="Genomic_DNA"/>
</dbReference>
<reference evidence="10 11" key="1">
    <citation type="submission" date="2019-06" db="EMBL/GenBank/DDBJ databases">
        <title>Flavibacter putida gen. nov., sp. nov., a novel marine bacterium of the family Flavobacteriaceae isolated from coastal seawater.</title>
        <authorList>
            <person name="Feng X."/>
        </authorList>
    </citation>
    <scope>NUCLEOTIDE SEQUENCE [LARGE SCALE GENOMIC DNA]</scope>
    <source>
        <strain evidence="10 11">PLHSN227</strain>
    </source>
</reference>
<keyword evidence="5 6" id="KW-0472">Membrane</keyword>
<dbReference type="PANTHER" id="PTHR33885:SF3">
    <property type="entry name" value="PHAGE SHOCK PROTEIN C"/>
    <property type="match status" value="1"/>
</dbReference>
<sequence>MNKTVNINLAGISFHIDEDAFAKLQNYLNAIKQSLTDEVGREEILQDIEARIAELFTEKMQTQNQVISLAEVNRVIEIMGQPEDYNLNEPEEDAYQNYYSDKKLYRDPDDSKVAGVCSGIGHYINIDVLWVRIIFIILTLATSGTFVVVYFLLWFLVPKANTTAEKLQMRGEPVNLNNIERKVREGFDNMANKVKNVDYKKYGQKVNQTTSEFSEGVGNAFNTTFNILKKLIGIFLIFIAVSGLLSLVFALLSISFLGIYEPYWLDYVEMAQIGAPLWVISILAFLSTAIPLFFLFMAGLKLMANHLRTIGWSGAIFLLVIWLLANFGLSFLVIKQVSARSFEEQVVITQPLDIQPNDTLRIKMRANSLYGNKISQDKDFVIKNNADGESIIYSENISVNLLASTSENAKIEVLKEAEGRNYKDAQNRANNILFETEYQNGSLFIDGYFTTAAQYGFYDQEVQVNLYLPENTIFHTDNYLEDYLKHYNSIFKDYQDSNYYIISANEAICTNCPNTTLQLKQNQKNQQIKGDTLIIEDSLNRKKKSLKKSAEPTTSYPVKN</sequence>
<evidence type="ECO:0000256" key="6">
    <source>
        <dbReference type="SAM" id="Phobius"/>
    </source>
</evidence>
<feature type="transmembrane region" description="Helical" evidence="6">
    <location>
        <begin position="310"/>
        <end position="334"/>
    </location>
</feature>
<dbReference type="InterPro" id="IPR054319">
    <property type="entry name" value="PspC-rel_ToastRack"/>
</dbReference>
<evidence type="ECO:0000259" key="9">
    <source>
        <dbReference type="Pfam" id="PF22744"/>
    </source>
</evidence>